<feature type="compositionally biased region" description="Low complexity" evidence="1">
    <location>
        <begin position="210"/>
        <end position="219"/>
    </location>
</feature>
<sequence>MGLCFSRKESPSPPSDPVPKSIPKEKNVEEEKEKQRVAAAQPEAEAATEKKQVFVITQTSKKTAAVTAEEKDWKKAETPTKKSYKKEESSGSGVDRSPLGPVRASGCTKEEVDAILIQCGRLSRSSSGKASTENGGGHRRERSGSRERSNGGGRKGSRSPGRRSPGRRSEGPASSSSAGDKSKQPAKMVSVPAREKGGGLVTEAGGAGAKGVSSAAASKRGSEARGLRSASPRSRSPANTTRMANENAVHHNAQPSQPQSLSRSSSRKAEQSPYRRNPMAEIDENSLKGNQNGTGNYKAQKTREGEEGLRKPGQLQTQKASENIANLRKSEQRNGGAVEVSNGVKSTNVITSSVREQQMNCRVKEQQMEHELYWMLFIIGIMKFA</sequence>
<comment type="caution">
    <text evidence="2">The sequence shown here is derived from an EMBL/GenBank/DDBJ whole genome shotgun (WGS) entry which is preliminary data.</text>
</comment>
<dbReference type="AlphaFoldDB" id="A0A8K0IG02"/>
<feature type="compositionally biased region" description="Basic and acidic residues" evidence="1">
    <location>
        <begin position="22"/>
        <end position="36"/>
    </location>
</feature>
<gene>
    <name evidence="2" type="ORF">COCNU_07G012780</name>
</gene>
<feature type="compositionally biased region" description="Low complexity" evidence="1">
    <location>
        <begin position="228"/>
        <end position="238"/>
    </location>
</feature>
<feature type="compositionally biased region" description="Low complexity" evidence="1">
    <location>
        <begin position="254"/>
        <end position="264"/>
    </location>
</feature>
<reference evidence="2" key="2">
    <citation type="submission" date="2019-07" db="EMBL/GenBank/DDBJ databases">
        <authorList>
            <person name="Yang Y."/>
            <person name="Bocs S."/>
            <person name="Baudouin L."/>
        </authorList>
    </citation>
    <scope>NUCLEOTIDE SEQUENCE</scope>
    <source>
        <tissue evidence="2">Spear leaf of Hainan Tall coconut</tissue>
    </source>
</reference>
<dbReference type="OrthoDB" id="1927466at2759"/>
<feature type="compositionally biased region" description="Basic residues" evidence="1">
    <location>
        <begin position="155"/>
        <end position="166"/>
    </location>
</feature>
<dbReference type="InterPro" id="IPR040412">
    <property type="entry name" value="At1g65710-like"/>
</dbReference>
<dbReference type="EMBL" id="CM017878">
    <property type="protein sequence ID" value="KAG1355166.1"/>
    <property type="molecule type" value="Genomic_DNA"/>
</dbReference>
<accession>A0A8K0IG02</accession>
<dbReference type="PANTHER" id="PTHR34367:SF1">
    <property type="entry name" value="OS04G0528600 PROTEIN"/>
    <property type="match status" value="1"/>
</dbReference>
<feature type="region of interest" description="Disordered" evidence="1">
    <location>
        <begin position="1"/>
        <end position="320"/>
    </location>
</feature>
<dbReference type="Proteomes" id="UP000797356">
    <property type="component" value="Chromosome 7"/>
</dbReference>
<feature type="compositionally biased region" description="Basic and acidic residues" evidence="1">
    <location>
        <begin position="68"/>
        <end position="89"/>
    </location>
</feature>
<dbReference type="PANTHER" id="PTHR34367">
    <property type="entry name" value="OS02G0734667 PROTEIN"/>
    <property type="match status" value="1"/>
</dbReference>
<protein>
    <submittedName>
        <fullName evidence="2">Putative serine/arginine repetitive matrix protein 1</fullName>
    </submittedName>
</protein>
<evidence type="ECO:0000313" key="3">
    <source>
        <dbReference type="Proteomes" id="UP000797356"/>
    </source>
</evidence>
<feature type="compositionally biased region" description="Basic and acidic residues" evidence="1">
    <location>
        <begin position="301"/>
        <end position="310"/>
    </location>
</feature>
<feature type="compositionally biased region" description="Basic and acidic residues" evidence="1">
    <location>
        <begin position="136"/>
        <end position="149"/>
    </location>
</feature>
<organism evidence="2 3">
    <name type="scientific">Cocos nucifera</name>
    <name type="common">Coconut palm</name>
    <dbReference type="NCBI Taxonomy" id="13894"/>
    <lineage>
        <taxon>Eukaryota</taxon>
        <taxon>Viridiplantae</taxon>
        <taxon>Streptophyta</taxon>
        <taxon>Embryophyta</taxon>
        <taxon>Tracheophyta</taxon>
        <taxon>Spermatophyta</taxon>
        <taxon>Magnoliopsida</taxon>
        <taxon>Liliopsida</taxon>
        <taxon>Arecaceae</taxon>
        <taxon>Arecoideae</taxon>
        <taxon>Cocoseae</taxon>
        <taxon>Attaleinae</taxon>
        <taxon>Cocos</taxon>
    </lineage>
</organism>
<keyword evidence="3" id="KW-1185">Reference proteome</keyword>
<evidence type="ECO:0000313" key="2">
    <source>
        <dbReference type="EMBL" id="KAG1355166.1"/>
    </source>
</evidence>
<evidence type="ECO:0000256" key="1">
    <source>
        <dbReference type="SAM" id="MobiDB-lite"/>
    </source>
</evidence>
<feature type="compositionally biased region" description="Polar residues" evidence="1">
    <location>
        <begin position="123"/>
        <end position="133"/>
    </location>
</feature>
<feature type="compositionally biased region" description="Basic and acidic residues" evidence="1">
    <location>
        <begin position="1"/>
        <end position="10"/>
    </location>
</feature>
<reference evidence="2" key="1">
    <citation type="journal article" date="2017" name="Gigascience">
        <title>The genome draft of coconut (Cocos nucifera).</title>
        <authorList>
            <person name="Xiao Y."/>
            <person name="Xu P."/>
            <person name="Fan H."/>
            <person name="Baudouin L."/>
            <person name="Xia W."/>
            <person name="Bocs S."/>
            <person name="Xu J."/>
            <person name="Li Q."/>
            <person name="Guo A."/>
            <person name="Zhou L."/>
            <person name="Li J."/>
            <person name="Wu Y."/>
            <person name="Ma Z."/>
            <person name="Armero A."/>
            <person name="Issali A.E."/>
            <person name="Liu N."/>
            <person name="Peng M."/>
            <person name="Yang Y."/>
        </authorList>
    </citation>
    <scope>NUCLEOTIDE SEQUENCE</scope>
    <source>
        <tissue evidence="2">Spear leaf of Hainan Tall coconut</tissue>
    </source>
</reference>
<name>A0A8K0IG02_COCNU</name>
<feature type="compositionally biased region" description="Polar residues" evidence="1">
    <location>
        <begin position="287"/>
        <end position="299"/>
    </location>
</feature>
<proteinExistence type="predicted"/>